<evidence type="ECO:0000256" key="1">
    <source>
        <dbReference type="SAM" id="MobiDB-lite"/>
    </source>
</evidence>
<dbReference type="GO" id="GO:0003677">
    <property type="term" value="F:DNA binding"/>
    <property type="evidence" value="ECO:0007669"/>
    <property type="project" value="UniProtKB-KW"/>
</dbReference>
<keyword evidence="2" id="KW-0238">DNA-binding</keyword>
<keyword evidence="2" id="KW-0371">Homeobox</keyword>
<feature type="compositionally biased region" description="Basic and acidic residues" evidence="1">
    <location>
        <begin position="1"/>
        <end position="18"/>
    </location>
</feature>
<feature type="region of interest" description="Disordered" evidence="1">
    <location>
        <begin position="1"/>
        <end position="38"/>
    </location>
</feature>
<name>A0A1A8DGQ5_NOTKA</name>
<protein>
    <submittedName>
        <fullName evidence="2">GS homeobox 1</fullName>
    </submittedName>
</protein>
<gene>
    <name evidence="2" type="primary">GSX1</name>
</gene>
<feature type="non-terminal residue" evidence="2">
    <location>
        <position position="1"/>
    </location>
</feature>
<organism evidence="2">
    <name type="scientific">Nothobranchius kadleci</name>
    <name type="common">African annual killifish</name>
    <dbReference type="NCBI Taxonomy" id="1051664"/>
    <lineage>
        <taxon>Eukaryota</taxon>
        <taxon>Metazoa</taxon>
        <taxon>Chordata</taxon>
        <taxon>Craniata</taxon>
        <taxon>Vertebrata</taxon>
        <taxon>Euteleostomi</taxon>
        <taxon>Actinopterygii</taxon>
        <taxon>Neopterygii</taxon>
        <taxon>Teleostei</taxon>
        <taxon>Neoteleostei</taxon>
        <taxon>Acanthomorphata</taxon>
        <taxon>Ovalentaria</taxon>
        <taxon>Atherinomorphae</taxon>
        <taxon>Cyprinodontiformes</taxon>
        <taxon>Nothobranchiidae</taxon>
        <taxon>Nothobranchius</taxon>
    </lineage>
</organism>
<dbReference type="EMBL" id="HAEA01004767">
    <property type="protein sequence ID" value="SBQ33247.1"/>
    <property type="molecule type" value="Transcribed_RNA"/>
</dbReference>
<proteinExistence type="predicted"/>
<evidence type="ECO:0000313" key="2">
    <source>
        <dbReference type="EMBL" id="SBQ33247.1"/>
    </source>
</evidence>
<dbReference type="AlphaFoldDB" id="A0A1A8DGQ5"/>
<sequence length="98" mass="10918">QTEAHRDRHVPELVRETGEDLVPEPQSEAQKGGQEQRPKDWITQLQMLVPVGHQVLGGGGRRHACVSLLIRKGGRGLVRFPVNCPLNSCKCCQITRKT</sequence>
<accession>A0A1A8DGQ5</accession>
<reference evidence="2" key="1">
    <citation type="submission" date="2016-05" db="EMBL/GenBank/DDBJ databases">
        <authorList>
            <person name="Lavstsen T."/>
            <person name="Jespersen J.S."/>
        </authorList>
    </citation>
    <scope>NUCLEOTIDE SEQUENCE</scope>
    <source>
        <tissue evidence="2">Brain</tissue>
    </source>
</reference>
<reference evidence="2" key="2">
    <citation type="submission" date="2016-06" db="EMBL/GenBank/DDBJ databases">
        <title>The genome of a short-lived fish provides insights into sex chromosome evolution and the genetic control of aging.</title>
        <authorList>
            <person name="Reichwald K."/>
            <person name="Felder M."/>
            <person name="Petzold A."/>
            <person name="Koch P."/>
            <person name="Groth M."/>
            <person name="Platzer M."/>
        </authorList>
    </citation>
    <scope>NUCLEOTIDE SEQUENCE</scope>
    <source>
        <tissue evidence="2">Brain</tissue>
    </source>
</reference>